<dbReference type="InterPro" id="IPR006128">
    <property type="entry name" value="Lipoprotein_PsaA-like"/>
</dbReference>
<feature type="region of interest" description="Disordered" evidence="6">
    <location>
        <begin position="119"/>
        <end position="146"/>
    </location>
</feature>
<name>A0A510WDZ9_ENTTH</name>
<dbReference type="PROSITE" id="PS51257">
    <property type="entry name" value="PROKAR_LIPOPROTEIN"/>
    <property type="match status" value="1"/>
</dbReference>
<feature type="chain" id="PRO_5039385847" evidence="7">
    <location>
        <begin position="20"/>
        <end position="318"/>
    </location>
</feature>
<dbReference type="PANTHER" id="PTHR42953">
    <property type="entry name" value="HIGH-AFFINITY ZINC UPTAKE SYSTEM PROTEIN ZNUA-RELATED"/>
    <property type="match status" value="1"/>
</dbReference>
<dbReference type="PRINTS" id="PR00691">
    <property type="entry name" value="ADHESINB"/>
</dbReference>
<proteinExistence type="inferred from homology"/>
<dbReference type="InterPro" id="IPR006129">
    <property type="entry name" value="AdhesinB"/>
</dbReference>
<keyword evidence="5" id="KW-0175">Coiled coil</keyword>
<keyword evidence="2 4" id="KW-0813">Transport</keyword>
<dbReference type="Pfam" id="PF01297">
    <property type="entry name" value="ZnuA"/>
    <property type="match status" value="1"/>
</dbReference>
<evidence type="ECO:0000256" key="4">
    <source>
        <dbReference type="RuleBase" id="RU003512"/>
    </source>
</evidence>
<evidence type="ECO:0000256" key="3">
    <source>
        <dbReference type="ARBA" id="ARBA00022729"/>
    </source>
</evidence>
<dbReference type="InterPro" id="IPR006127">
    <property type="entry name" value="ZnuA-like"/>
</dbReference>
<comment type="similarity">
    <text evidence="1 4">Belongs to the bacterial solute-binding protein 9 family.</text>
</comment>
<organism evidence="8 9">
    <name type="scientific">Enterococcus thailandicus</name>
    <dbReference type="NCBI Taxonomy" id="417368"/>
    <lineage>
        <taxon>Bacteria</taxon>
        <taxon>Bacillati</taxon>
        <taxon>Bacillota</taxon>
        <taxon>Bacilli</taxon>
        <taxon>Lactobacillales</taxon>
        <taxon>Enterococcaceae</taxon>
        <taxon>Enterococcus</taxon>
    </lineage>
</organism>
<evidence type="ECO:0000256" key="5">
    <source>
        <dbReference type="SAM" id="Coils"/>
    </source>
</evidence>
<evidence type="ECO:0000256" key="6">
    <source>
        <dbReference type="SAM" id="MobiDB-lite"/>
    </source>
</evidence>
<dbReference type="GO" id="GO:0046872">
    <property type="term" value="F:metal ion binding"/>
    <property type="evidence" value="ECO:0007669"/>
    <property type="project" value="InterPro"/>
</dbReference>
<reference evidence="8 9" key="1">
    <citation type="submission" date="2019-07" db="EMBL/GenBank/DDBJ databases">
        <title>Whole genome shotgun sequence of Enterococcus thailandicus NBRC 101867.</title>
        <authorList>
            <person name="Hosoyama A."/>
            <person name="Uohara A."/>
            <person name="Ohji S."/>
            <person name="Ichikawa N."/>
        </authorList>
    </citation>
    <scope>NUCLEOTIDE SEQUENCE [LARGE SCALE GENOMIC DNA]</scope>
    <source>
        <strain evidence="8 9">NBRC 101867</strain>
    </source>
</reference>
<keyword evidence="3 7" id="KW-0732">Signal</keyword>
<feature type="coiled-coil region" evidence="5">
    <location>
        <begin position="177"/>
        <end position="208"/>
    </location>
</feature>
<dbReference type="GO" id="GO:0030001">
    <property type="term" value="P:metal ion transport"/>
    <property type="evidence" value="ECO:0007669"/>
    <property type="project" value="InterPro"/>
</dbReference>
<dbReference type="CDD" id="cd01017">
    <property type="entry name" value="AdcA"/>
    <property type="match status" value="1"/>
</dbReference>
<dbReference type="AlphaFoldDB" id="A0A510WDZ9"/>
<dbReference type="PANTHER" id="PTHR42953:SF3">
    <property type="entry name" value="HIGH-AFFINITY ZINC UPTAKE SYSTEM PROTEIN ZNUA"/>
    <property type="match status" value="1"/>
</dbReference>
<dbReference type="InterPro" id="IPR050492">
    <property type="entry name" value="Bact_metal-bind_prot9"/>
</dbReference>
<dbReference type="Proteomes" id="UP000321361">
    <property type="component" value="Unassembled WGS sequence"/>
</dbReference>
<feature type="signal peptide" evidence="7">
    <location>
        <begin position="1"/>
        <end position="19"/>
    </location>
</feature>
<evidence type="ECO:0000256" key="1">
    <source>
        <dbReference type="ARBA" id="ARBA00011028"/>
    </source>
</evidence>
<sequence length="318" mass="35756">MIKKYVWATIAVAGMLLFAACGQTEKKSESKTDELTIITSFYPMYDFTKEVVGDEGKVELLIPAGTEPHDFEPSAKEMAKISDADVFVYNSSDMEIFVDSIKKSVDQEKTLMIEAAKGIERLEGTEDHDHEAEDEHEESHDGHEHEYDPHVWLDPVLAIQEVQTIAKELGDKYPEKKATFDKNAEAYIKKLEELNQKYATELKDAKNRTFVTQHAAFAYLANQYNLTQKSISGISPDQEPTPSRLAELKSFVEENQTKVIYFEENASSKVAETLAAETGVKLEVLNPLESLTEKQMAAGENYISVMEENLAALKESIK</sequence>
<evidence type="ECO:0000313" key="8">
    <source>
        <dbReference type="EMBL" id="GEK37399.1"/>
    </source>
</evidence>
<dbReference type="OrthoDB" id="9810636at2"/>
<protein>
    <submittedName>
        <fullName evidence="8">Zinc ABC transporter substrate-binding protein</fullName>
    </submittedName>
</protein>
<evidence type="ECO:0000313" key="9">
    <source>
        <dbReference type="Proteomes" id="UP000321361"/>
    </source>
</evidence>
<dbReference type="PRINTS" id="PR00690">
    <property type="entry name" value="ADHESNFAMILY"/>
</dbReference>
<dbReference type="EMBL" id="BJUG01000008">
    <property type="protein sequence ID" value="GEK37399.1"/>
    <property type="molecule type" value="Genomic_DNA"/>
</dbReference>
<evidence type="ECO:0000256" key="7">
    <source>
        <dbReference type="SAM" id="SignalP"/>
    </source>
</evidence>
<accession>A0A510WDZ9</accession>
<gene>
    <name evidence="8" type="primary">adcA2</name>
    <name evidence="8" type="ORF">ETH01_16860</name>
</gene>
<dbReference type="SUPFAM" id="SSF53807">
    <property type="entry name" value="Helical backbone' metal receptor"/>
    <property type="match status" value="1"/>
</dbReference>
<comment type="caution">
    <text evidence="8">The sequence shown here is derived from an EMBL/GenBank/DDBJ whole genome shotgun (WGS) entry which is preliminary data.</text>
</comment>
<dbReference type="RefSeq" id="WP_143139935.1">
    <property type="nucleotide sequence ID" value="NZ_BJUG01000008.1"/>
</dbReference>
<evidence type="ECO:0000256" key="2">
    <source>
        <dbReference type="ARBA" id="ARBA00022448"/>
    </source>
</evidence>
<dbReference type="GO" id="GO:0007155">
    <property type="term" value="P:cell adhesion"/>
    <property type="evidence" value="ECO:0007669"/>
    <property type="project" value="InterPro"/>
</dbReference>
<dbReference type="Gene3D" id="3.40.50.1980">
    <property type="entry name" value="Nitrogenase molybdenum iron protein domain"/>
    <property type="match status" value="2"/>
</dbReference>